<evidence type="ECO:0000313" key="1">
    <source>
        <dbReference type="EMBL" id="SEK46880.1"/>
    </source>
</evidence>
<accession>A0A1H7HD11</accession>
<evidence type="ECO:0008006" key="3">
    <source>
        <dbReference type="Google" id="ProtNLM"/>
    </source>
</evidence>
<keyword evidence="2" id="KW-1185">Reference proteome</keyword>
<dbReference type="STRING" id="228957.SAMN04488008_101537"/>
<sequence>MKNIFILLFTFFSFSGYTQNKLEYLKNNRFDLNSSKFDFPEKKFKIIGFGGYHGSSKIEDVEIELLTSLTKNKSIKYYLPETDYSIAHYLNQYLKTGDTILLKDLVTVYGIRVPQERTIEVYEKWKNLKKLNDKLPKKEKINVVGIDIQVNYKYVSKHILETVKESKSEPKAIKAIRKMVSIDTTSYDLGDLSYAYKILKSFVTDYENNRSLYEKYIIKKTDFKHIISNLNISFDFSNEYRDRDNVMYENYLSLDSVYNFKAQPQFLRMGFSHIEKSREGQDGYPYFFTRLIENKIYDKNKVISIIGYFTDSKVVWDELYDHQGNYAGYTVEEGFGIGDYDKEYFRGIQNLKDAKLSDRTLFRLNKMNSPYLIKEPDLIEVIMKDEKSNGDAVKGMSTFDFLDYALLISNSKESIPIFEMK</sequence>
<reference evidence="2" key="1">
    <citation type="submission" date="2016-10" db="EMBL/GenBank/DDBJ databases">
        <authorList>
            <person name="Varghese N."/>
            <person name="Submissions S."/>
        </authorList>
    </citation>
    <scope>NUCLEOTIDE SEQUENCE [LARGE SCALE GENOMIC DNA]</scope>
    <source>
        <strain evidence="2">DSM 16471</strain>
    </source>
</reference>
<dbReference type="Proteomes" id="UP000198990">
    <property type="component" value="Unassembled WGS sequence"/>
</dbReference>
<name>A0A1H7HD11_9FLAO</name>
<protein>
    <recommendedName>
        <fullName evidence="3">Erythromycin esterase homolog</fullName>
    </recommendedName>
</protein>
<dbReference type="RefSeq" id="WP_091619461.1">
    <property type="nucleotide sequence ID" value="NZ_FNZN01000001.1"/>
</dbReference>
<dbReference type="OrthoDB" id="1112626at2"/>
<proteinExistence type="predicted"/>
<organism evidence="1 2">
    <name type="scientific">Maribacter orientalis</name>
    <dbReference type="NCBI Taxonomy" id="228957"/>
    <lineage>
        <taxon>Bacteria</taxon>
        <taxon>Pseudomonadati</taxon>
        <taxon>Bacteroidota</taxon>
        <taxon>Flavobacteriia</taxon>
        <taxon>Flavobacteriales</taxon>
        <taxon>Flavobacteriaceae</taxon>
        <taxon>Maribacter</taxon>
    </lineage>
</organism>
<dbReference type="SUPFAM" id="SSF159501">
    <property type="entry name" value="EreA/ChaN-like"/>
    <property type="match status" value="1"/>
</dbReference>
<dbReference type="EMBL" id="FNZN01000001">
    <property type="protein sequence ID" value="SEK46880.1"/>
    <property type="molecule type" value="Genomic_DNA"/>
</dbReference>
<gene>
    <name evidence="1" type="ORF">SAMN04488008_101537</name>
</gene>
<dbReference type="AlphaFoldDB" id="A0A1H7HD11"/>
<evidence type="ECO:0000313" key="2">
    <source>
        <dbReference type="Proteomes" id="UP000198990"/>
    </source>
</evidence>
<dbReference type="Gene3D" id="3.30.1870.10">
    <property type="entry name" value="EreA-like, domain 2"/>
    <property type="match status" value="1"/>
</dbReference>